<dbReference type="Proteomes" id="UP000265520">
    <property type="component" value="Unassembled WGS sequence"/>
</dbReference>
<protein>
    <submittedName>
        <fullName evidence="2">Uncharacterized protein</fullName>
    </submittedName>
</protein>
<evidence type="ECO:0000313" key="2">
    <source>
        <dbReference type="EMBL" id="MCI20057.1"/>
    </source>
</evidence>
<feature type="region of interest" description="Disordered" evidence="1">
    <location>
        <begin position="1"/>
        <end position="60"/>
    </location>
</feature>
<feature type="compositionally biased region" description="Low complexity" evidence="1">
    <location>
        <begin position="28"/>
        <end position="43"/>
    </location>
</feature>
<comment type="caution">
    <text evidence="2">The sequence shown here is derived from an EMBL/GenBank/DDBJ whole genome shotgun (WGS) entry which is preliminary data.</text>
</comment>
<dbReference type="EMBL" id="LXQA010117897">
    <property type="protein sequence ID" value="MCI20057.1"/>
    <property type="molecule type" value="Genomic_DNA"/>
</dbReference>
<feature type="region of interest" description="Disordered" evidence="1">
    <location>
        <begin position="116"/>
        <end position="167"/>
    </location>
</feature>
<feature type="compositionally biased region" description="Basic and acidic residues" evidence="1">
    <location>
        <begin position="150"/>
        <end position="167"/>
    </location>
</feature>
<feature type="compositionally biased region" description="Polar residues" evidence="1">
    <location>
        <begin position="124"/>
        <end position="138"/>
    </location>
</feature>
<organism evidence="2 3">
    <name type="scientific">Trifolium medium</name>
    <dbReference type="NCBI Taxonomy" id="97028"/>
    <lineage>
        <taxon>Eukaryota</taxon>
        <taxon>Viridiplantae</taxon>
        <taxon>Streptophyta</taxon>
        <taxon>Embryophyta</taxon>
        <taxon>Tracheophyta</taxon>
        <taxon>Spermatophyta</taxon>
        <taxon>Magnoliopsida</taxon>
        <taxon>eudicotyledons</taxon>
        <taxon>Gunneridae</taxon>
        <taxon>Pentapetalae</taxon>
        <taxon>rosids</taxon>
        <taxon>fabids</taxon>
        <taxon>Fabales</taxon>
        <taxon>Fabaceae</taxon>
        <taxon>Papilionoideae</taxon>
        <taxon>50 kb inversion clade</taxon>
        <taxon>NPAAA clade</taxon>
        <taxon>Hologalegina</taxon>
        <taxon>IRL clade</taxon>
        <taxon>Trifolieae</taxon>
        <taxon>Trifolium</taxon>
    </lineage>
</organism>
<sequence length="167" mass="18759">AEIHKNKSNELSSLVQELSQTQPTTKTLSQQSSPLELLESHLQGELPQSPEPRPVFKDSTIPTIEDLSIPTTKVYDNIFSSFERLVKSNTEYVIRSPEPEIANSEPVNPEVEFYSEAIEIPSELPTSEKPTSEQSILNQPSEQTPPEQPTSEHHTEPIPDQISEKRT</sequence>
<evidence type="ECO:0000256" key="1">
    <source>
        <dbReference type="SAM" id="MobiDB-lite"/>
    </source>
</evidence>
<accession>A0A392Q842</accession>
<dbReference type="AlphaFoldDB" id="A0A392Q842"/>
<evidence type="ECO:0000313" key="3">
    <source>
        <dbReference type="Proteomes" id="UP000265520"/>
    </source>
</evidence>
<proteinExistence type="predicted"/>
<feature type="compositionally biased region" description="Polar residues" evidence="1">
    <location>
        <begin position="9"/>
        <end position="27"/>
    </location>
</feature>
<reference evidence="2 3" key="1">
    <citation type="journal article" date="2018" name="Front. Plant Sci.">
        <title>Red Clover (Trifolium pratense) and Zigzag Clover (T. medium) - A Picture of Genomic Similarities and Differences.</title>
        <authorList>
            <person name="Dluhosova J."/>
            <person name="Istvanek J."/>
            <person name="Nedelnik J."/>
            <person name="Repkova J."/>
        </authorList>
    </citation>
    <scope>NUCLEOTIDE SEQUENCE [LARGE SCALE GENOMIC DNA]</scope>
    <source>
        <strain evidence="3">cv. 10/8</strain>
        <tissue evidence="2">Leaf</tissue>
    </source>
</reference>
<name>A0A392Q842_9FABA</name>
<feature type="non-terminal residue" evidence="2">
    <location>
        <position position="1"/>
    </location>
</feature>
<keyword evidence="3" id="KW-1185">Reference proteome</keyword>